<organism evidence="1">
    <name type="scientific">marine sediment metagenome</name>
    <dbReference type="NCBI Taxonomy" id="412755"/>
    <lineage>
        <taxon>unclassified sequences</taxon>
        <taxon>metagenomes</taxon>
        <taxon>ecological metagenomes</taxon>
    </lineage>
</organism>
<sequence length="29" mass="3451">MREEKSIIEDIRNRIEKKISGFDTENKGN</sequence>
<dbReference type="AlphaFoldDB" id="A0A0F9RJ96"/>
<comment type="caution">
    <text evidence="1">The sequence shown here is derived from an EMBL/GenBank/DDBJ whole genome shotgun (WGS) entry which is preliminary data.</text>
</comment>
<evidence type="ECO:0000313" key="1">
    <source>
        <dbReference type="EMBL" id="KKN49882.1"/>
    </source>
</evidence>
<reference evidence="1" key="1">
    <citation type="journal article" date="2015" name="Nature">
        <title>Complex archaea that bridge the gap between prokaryotes and eukaryotes.</title>
        <authorList>
            <person name="Spang A."/>
            <person name="Saw J.H."/>
            <person name="Jorgensen S.L."/>
            <person name="Zaremba-Niedzwiedzka K."/>
            <person name="Martijn J."/>
            <person name="Lind A.E."/>
            <person name="van Eijk R."/>
            <person name="Schleper C."/>
            <person name="Guy L."/>
            <person name="Ettema T.J."/>
        </authorList>
    </citation>
    <scope>NUCLEOTIDE SEQUENCE</scope>
</reference>
<dbReference type="EMBL" id="LAZR01001146">
    <property type="protein sequence ID" value="KKN49882.1"/>
    <property type="molecule type" value="Genomic_DNA"/>
</dbReference>
<gene>
    <name evidence="1" type="ORF">LCGC14_0638470</name>
</gene>
<protein>
    <submittedName>
        <fullName evidence="1">Uncharacterized protein</fullName>
    </submittedName>
</protein>
<accession>A0A0F9RJ96</accession>
<proteinExistence type="predicted"/>
<name>A0A0F9RJ96_9ZZZZ</name>